<organism evidence="3 4">
    <name type="scientific">Neocallimastix californiae</name>
    <dbReference type="NCBI Taxonomy" id="1754190"/>
    <lineage>
        <taxon>Eukaryota</taxon>
        <taxon>Fungi</taxon>
        <taxon>Fungi incertae sedis</taxon>
        <taxon>Chytridiomycota</taxon>
        <taxon>Chytridiomycota incertae sedis</taxon>
        <taxon>Neocallimastigomycetes</taxon>
        <taxon>Neocallimastigales</taxon>
        <taxon>Neocallimastigaceae</taxon>
        <taxon>Neocallimastix</taxon>
    </lineage>
</organism>
<feature type="non-terminal residue" evidence="3">
    <location>
        <position position="1"/>
    </location>
</feature>
<dbReference type="STRING" id="1754190.A0A1Y2D815"/>
<dbReference type="Proteomes" id="UP000193920">
    <property type="component" value="Unassembled WGS sequence"/>
</dbReference>
<proteinExistence type="predicted"/>
<dbReference type="AlphaFoldDB" id="A0A1Y2D815"/>
<protein>
    <submittedName>
        <fullName evidence="3">Uncharacterized protein</fullName>
    </submittedName>
</protein>
<feature type="transmembrane region" description="Helical" evidence="1">
    <location>
        <begin position="30"/>
        <end position="51"/>
    </location>
</feature>
<comment type="caution">
    <text evidence="3">The sequence shown here is derived from an EMBL/GenBank/DDBJ whole genome shotgun (WGS) entry which is preliminary data.</text>
</comment>
<keyword evidence="1" id="KW-0472">Membrane</keyword>
<name>A0A1Y2D815_9FUNG</name>
<sequence length="60" mass="6837">FGLWLLTRCATYTGRNSSFFSLSMITFPQASIFFDLAISIKCFGVSVYYLIVVDDLVRKN</sequence>
<gene>
    <name evidence="3" type="ORF">LY90DRAFT_411250</name>
    <name evidence="2" type="ORF">LY90DRAFT_411283</name>
</gene>
<dbReference type="OrthoDB" id="438545at2759"/>
<dbReference type="EMBL" id="MCOG01000078">
    <property type="protein sequence ID" value="ORY55400.1"/>
    <property type="molecule type" value="Genomic_DNA"/>
</dbReference>
<evidence type="ECO:0000313" key="3">
    <source>
        <dbReference type="EMBL" id="ORY55400.1"/>
    </source>
</evidence>
<keyword evidence="4" id="KW-1185">Reference proteome</keyword>
<accession>A0A1Y2D815</accession>
<evidence type="ECO:0000313" key="4">
    <source>
        <dbReference type="Proteomes" id="UP000193920"/>
    </source>
</evidence>
<reference evidence="3 4" key="1">
    <citation type="submission" date="2016-08" db="EMBL/GenBank/DDBJ databases">
        <title>A Parts List for Fungal Cellulosomes Revealed by Comparative Genomics.</title>
        <authorList>
            <consortium name="DOE Joint Genome Institute"/>
            <person name="Haitjema C.H."/>
            <person name="Gilmore S.P."/>
            <person name="Henske J.K."/>
            <person name="Solomon K.V."/>
            <person name="De Groot R."/>
            <person name="Kuo A."/>
            <person name="Mondo S.J."/>
            <person name="Salamov A.A."/>
            <person name="Labutti K."/>
            <person name="Zhao Z."/>
            <person name="Chiniquy J."/>
            <person name="Barry K."/>
            <person name="Brewer H.M."/>
            <person name="Purvine S.O."/>
            <person name="Wright A.T."/>
            <person name="Boxma B."/>
            <person name="Van Alen T."/>
            <person name="Hackstein J.H."/>
            <person name="Baker S.E."/>
            <person name="Grigoriev I.V."/>
            <person name="O'Malley M.A."/>
        </authorList>
    </citation>
    <scope>NUCLEOTIDE SEQUENCE [LARGE SCALE GENOMIC DNA]</scope>
    <source>
        <strain evidence="3 4">G1</strain>
    </source>
</reference>
<evidence type="ECO:0000256" key="1">
    <source>
        <dbReference type="SAM" id="Phobius"/>
    </source>
</evidence>
<evidence type="ECO:0000313" key="2">
    <source>
        <dbReference type="EMBL" id="ORY55398.1"/>
    </source>
</evidence>
<keyword evidence="1" id="KW-1133">Transmembrane helix</keyword>
<keyword evidence="1" id="KW-0812">Transmembrane</keyword>
<dbReference type="EMBL" id="MCOG01000078">
    <property type="protein sequence ID" value="ORY55398.1"/>
    <property type="molecule type" value="Genomic_DNA"/>
</dbReference>